<evidence type="ECO:0000313" key="2">
    <source>
        <dbReference type="EMBL" id="VDP47008.1"/>
    </source>
</evidence>
<dbReference type="WBParaSite" id="SBAD_0001268501-mRNA-1">
    <property type="protein sequence ID" value="SBAD_0001268501-mRNA-1"/>
    <property type="gene ID" value="SBAD_0001268501"/>
</dbReference>
<evidence type="ECO:0000313" key="3">
    <source>
        <dbReference type="Proteomes" id="UP000270296"/>
    </source>
</evidence>
<organism evidence="4">
    <name type="scientific">Soboliphyme baturini</name>
    <dbReference type="NCBI Taxonomy" id="241478"/>
    <lineage>
        <taxon>Eukaryota</taxon>
        <taxon>Metazoa</taxon>
        <taxon>Ecdysozoa</taxon>
        <taxon>Nematoda</taxon>
        <taxon>Enoplea</taxon>
        <taxon>Dorylaimia</taxon>
        <taxon>Dioctophymatida</taxon>
        <taxon>Dioctophymatoidea</taxon>
        <taxon>Soboliphymatidae</taxon>
        <taxon>Soboliphyme</taxon>
    </lineage>
</organism>
<dbReference type="Proteomes" id="UP000270296">
    <property type="component" value="Unassembled WGS sequence"/>
</dbReference>
<evidence type="ECO:0000313" key="4">
    <source>
        <dbReference type="WBParaSite" id="SBAD_0001268501-mRNA-1"/>
    </source>
</evidence>
<accession>A0A183J8T2</accession>
<dbReference type="EMBL" id="UZAM01017361">
    <property type="protein sequence ID" value="VDP47008.1"/>
    <property type="molecule type" value="Genomic_DNA"/>
</dbReference>
<gene>
    <name evidence="2" type="ORF">SBAD_LOCUS12280</name>
</gene>
<protein>
    <submittedName>
        <fullName evidence="4">NADH-quinone oxidoreductase subunit I</fullName>
    </submittedName>
</protein>
<proteinExistence type="predicted"/>
<evidence type="ECO:0000256" key="1">
    <source>
        <dbReference type="SAM" id="MobiDB-lite"/>
    </source>
</evidence>
<feature type="region of interest" description="Disordered" evidence="1">
    <location>
        <begin position="19"/>
        <end position="41"/>
    </location>
</feature>
<feature type="compositionally biased region" description="Basic and acidic residues" evidence="1">
    <location>
        <begin position="29"/>
        <end position="40"/>
    </location>
</feature>
<reference evidence="2 3" key="2">
    <citation type="submission" date="2018-11" db="EMBL/GenBank/DDBJ databases">
        <authorList>
            <consortium name="Pathogen Informatics"/>
        </authorList>
    </citation>
    <scope>NUCLEOTIDE SEQUENCE [LARGE SCALE GENOMIC DNA]</scope>
</reference>
<sequence>MSGKVKLVAQQERRMTLPAVEIGKNKSLHPAEEYPPDKESFPNVLRQLDVPAPYN</sequence>
<name>A0A183J8T2_9BILA</name>
<reference evidence="4" key="1">
    <citation type="submission" date="2016-06" db="UniProtKB">
        <authorList>
            <consortium name="WormBaseParasite"/>
        </authorList>
    </citation>
    <scope>IDENTIFICATION</scope>
</reference>
<keyword evidence="3" id="KW-1185">Reference proteome</keyword>
<dbReference type="AlphaFoldDB" id="A0A183J8T2"/>